<protein>
    <submittedName>
        <fullName evidence="1">Uncharacterized protein</fullName>
    </submittedName>
</protein>
<accession>V9W3H0</accession>
<evidence type="ECO:0000313" key="1">
    <source>
        <dbReference type="EMBL" id="AHD05576.1"/>
    </source>
</evidence>
<proteinExistence type="predicted"/>
<dbReference type="AlphaFoldDB" id="V9W3H0"/>
<gene>
    <name evidence="1" type="ORF">ERIC2_c17620</name>
</gene>
<evidence type="ECO:0000313" key="2">
    <source>
        <dbReference type="Proteomes" id="UP000029431"/>
    </source>
</evidence>
<name>V9W3H0_9BACL</name>
<dbReference type="KEGG" id="plv:ERIC2_c17620"/>
<reference evidence="1 2" key="1">
    <citation type="journal article" date="2014" name="PLoS ONE">
        <title>How to Kill the Honey Bee Larva: Genomic Potential and Virulence Mechanisms of Paenibacillus larvae.</title>
        <authorList>
            <person name="Djukic M."/>
            <person name="Brzuszkiewicz E."/>
            <person name="Funfhaus A."/>
            <person name="Voss J."/>
            <person name="Gollnow K."/>
            <person name="Poppinga L."/>
            <person name="Liesegang H."/>
            <person name="Garcia-Gonzalez E."/>
            <person name="Genersch E."/>
            <person name="Daniel R."/>
        </authorList>
    </citation>
    <scope>NUCLEOTIDE SEQUENCE [LARGE SCALE GENOMIC DNA]</scope>
    <source>
        <strain evidence="1 2">DSM 25430</strain>
    </source>
</reference>
<organism evidence="1 2">
    <name type="scientific">Paenibacillus larvae subsp. larvae DSM 25430</name>
    <dbReference type="NCBI Taxonomy" id="697284"/>
    <lineage>
        <taxon>Bacteria</taxon>
        <taxon>Bacillati</taxon>
        <taxon>Bacillota</taxon>
        <taxon>Bacilli</taxon>
        <taxon>Bacillales</taxon>
        <taxon>Paenibacillaceae</taxon>
        <taxon>Paenibacillus</taxon>
    </lineage>
</organism>
<keyword evidence="2" id="KW-1185">Reference proteome</keyword>
<dbReference type="EMBL" id="CP003355">
    <property type="protein sequence ID" value="AHD05576.1"/>
    <property type="molecule type" value="Genomic_DNA"/>
</dbReference>
<sequence length="47" mass="5037">MKGHSCNSANHIRKSAGRESFVCPDILQALTHHALVLTGNAESMICS</sequence>
<dbReference type="Proteomes" id="UP000029431">
    <property type="component" value="Chromosome"/>
</dbReference>
<dbReference type="HOGENOM" id="CLU_3171033_0_0_9"/>